<evidence type="ECO:0000313" key="3">
    <source>
        <dbReference type="Proteomes" id="UP000182658"/>
    </source>
</evidence>
<accession>A0A1J7IUR5</accession>
<keyword evidence="3" id="KW-1185">Reference proteome</keyword>
<feature type="compositionally biased region" description="Acidic residues" evidence="1">
    <location>
        <begin position="332"/>
        <end position="343"/>
    </location>
</feature>
<evidence type="ECO:0000256" key="1">
    <source>
        <dbReference type="SAM" id="MobiDB-lite"/>
    </source>
</evidence>
<organism evidence="2 3">
    <name type="scientific">Coniochaeta ligniaria NRRL 30616</name>
    <dbReference type="NCBI Taxonomy" id="1408157"/>
    <lineage>
        <taxon>Eukaryota</taxon>
        <taxon>Fungi</taxon>
        <taxon>Dikarya</taxon>
        <taxon>Ascomycota</taxon>
        <taxon>Pezizomycotina</taxon>
        <taxon>Sordariomycetes</taxon>
        <taxon>Sordariomycetidae</taxon>
        <taxon>Coniochaetales</taxon>
        <taxon>Coniochaetaceae</taxon>
        <taxon>Coniochaeta</taxon>
    </lineage>
</organism>
<feature type="compositionally biased region" description="Polar residues" evidence="1">
    <location>
        <begin position="370"/>
        <end position="402"/>
    </location>
</feature>
<feature type="compositionally biased region" description="Basic and acidic residues" evidence="1">
    <location>
        <begin position="404"/>
        <end position="437"/>
    </location>
</feature>
<protein>
    <submittedName>
        <fullName evidence="2">Uncharacterized protein</fullName>
    </submittedName>
</protein>
<evidence type="ECO:0000313" key="2">
    <source>
        <dbReference type="EMBL" id="OIW24857.1"/>
    </source>
</evidence>
<dbReference type="EMBL" id="KV875102">
    <property type="protein sequence ID" value="OIW24857.1"/>
    <property type="molecule type" value="Genomic_DNA"/>
</dbReference>
<dbReference type="STRING" id="1408157.A0A1J7IUR5"/>
<sequence length="437" mass="48142">MWGRAWDPRARCNWSKLPASDVTARRTCTSTVLSQYLNLSFHTTKLVHCYNLLGHSEMADQNTPAAFAARRRIARQNVDKLGIRYEELPQLPFFAPLFGYSYAAYKLDIADVIVNTSALLGRGLTPEERDIIAYLSAKKTVTQSYEPPISLAAAIFLERRGRATSKFPFYQPTPTKFDPSFFPNRRMPMLQGVSALITWNAIRFGAYAFVAHFIGGIFFSSYATSVQTAAILRDPRLGDLRKGFADRRSGKRSGSSQGAPAWQTPEDPSMKDAETPYGGAAYEEESAPVRTGAPYDQTRTELPPRSGTTGTYPGSRGGYPPVPQSAPAASDEFTEGGFFEDDASPVAPAARAANASSNTGGSAWERLRQQAKSNPAGQSGSAKAPRTQSWGQQNAEQYTYSQEDADKTTAKDQAQREFDAMLEKERQGESDNQSRRW</sequence>
<dbReference type="InParanoid" id="A0A1J7IUR5"/>
<name>A0A1J7IUR5_9PEZI</name>
<gene>
    <name evidence="2" type="ORF">CONLIGDRAFT_72689</name>
</gene>
<dbReference type="Proteomes" id="UP000182658">
    <property type="component" value="Unassembled WGS sequence"/>
</dbReference>
<proteinExistence type="predicted"/>
<feature type="region of interest" description="Disordered" evidence="1">
    <location>
        <begin position="242"/>
        <end position="437"/>
    </location>
</feature>
<dbReference type="OrthoDB" id="4204700at2759"/>
<reference evidence="2 3" key="1">
    <citation type="submission" date="2016-10" db="EMBL/GenBank/DDBJ databases">
        <title>Draft genome sequence of Coniochaeta ligniaria NRRL30616, a lignocellulolytic fungus for bioabatement of inhibitors in plant biomass hydrolysates.</title>
        <authorList>
            <consortium name="DOE Joint Genome Institute"/>
            <person name="Jimenez D.J."/>
            <person name="Hector R.E."/>
            <person name="Riley R."/>
            <person name="Sun H."/>
            <person name="Grigoriev I.V."/>
            <person name="Van Elsas J.D."/>
            <person name="Nichols N.N."/>
        </authorList>
    </citation>
    <scope>NUCLEOTIDE SEQUENCE [LARGE SCALE GENOMIC DNA]</scope>
    <source>
        <strain evidence="2 3">NRRL 30616</strain>
    </source>
</reference>
<feature type="compositionally biased region" description="Low complexity" evidence="1">
    <location>
        <begin position="344"/>
        <end position="363"/>
    </location>
</feature>
<dbReference type="AlphaFoldDB" id="A0A1J7IUR5"/>